<name>A0A1I7WZA1_HETBA</name>
<accession>A0A1I7WZA1</accession>
<keyword evidence="1" id="KW-1185">Reference proteome</keyword>
<reference evidence="2" key="1">
    <citation type="submission" date="2016-11" db="UniProtKB">
        <authorList>
            <consortium name="WormBaseParasite"/>
        </authorList>
    </citation>
    <scope>IDENTIFICATION</scope>
</reference>
<dbReference type="WBParaSite" id="Hba_10484">
    <property type="protein sequence ID" value="Hba_10484"/>
    <property type="gene ID" value="Hba_10484"/>
</dbReference>
<dbReference type="AlphaFoldDB" id="A0A1I7WZA1"/>
<protein>
    <submittedName>
        <fullName evidence="2">NADH dehydrogenase subunit 1</fullName>
    </submittedName>
</protein>
<evidence type="ECO:0000313" key="2">
    <source>
        <dbReference type="WBParaSite" id="Hba_10484"/>
    </source>
</evidence>
<evidence type="ECO:0000313" key="1">
    <source>
        <dbReference type="Proteomes" id="UP000095283"/>
    </source>
</evidence>
<organism evidence="1 2">
    <name type="scientific">Heterorhabditis bacteriophora</name>
    <name type="common">Entomopathogenic nematode worm</name>
    <dbReference type="NCBI Taxonomy" id="37862"/>
    <lineage>
        <taxon>Eukaryota</taxon>
        <taxon>Metazoa</taxon>
        <taxon>Ecdysozoa</taxon>
        <taxon>Nematoda</taxon>
        <taxon>Chromadorea</taxon>
        <taxon>Rhabditida</taxon>
        <taxon>Rhabditina</taxon>
        <taxon>Rhabditomorpha</taxon>
        <taxon>Strongyloidea</taxon>
        <taxon>Heterorhabditidae</taxon>
        <taxon>Heterorhabditis</taxon>
    </lineage>
</organism>
<proteinExistence type="predicted"/>
<dbReference type="Proteomes" id="UP000095283">
    <property type="component" value="Unplaced"/>
</dbReference>
<sequence>MNMIVILMFILIIIIRLTFRNLLIKSLLL</sequence>